<proteinExistence type="predicted"/>
<reference evidence="1" key="1">
    <citation type="submission" date="2021-02" db="EMBL/GenBank/DDBJ databases">
        <authorList>
            <consortium name="DOE Joint Genome Institute"/>
            <person name="Ahrendt S."/>
            <person name="Looney B.P."/>
            <person name="Miyauchi S."/>
            <person name="Morin E."/>
            <person name="Drula E."/>
            <person name="Courty P.E."/>
            <person name="Chicoki N."/>
            <person name="Fauchery L."/>
            <person name="Kohler A."/>
            <person name="Kuo A."/>
            <person name="Labutti K."/>
            <person name="Pangilinan J."/>
            <person name="Lipzen A."/>
            <person name="Riley R."/>
            <person name="Andreopoulos W."/>
            <person name="He G."/>
            <person name="Johnson J."/>
            <person name="Barry K.W."/>
            <person name="Grigoriev I.V."/>
            <person name="Nagy L."/>
            <person name="Hibbett D."/>
            <person name="Henrissat B."/>
            <person name="Matheny P.B."/>
            <person name="Labbe J."/>
            <person name="Martin F."/>
        </authorList>
    </citation>
    <scope>NUCLEOTIDE SEQUENCE</scope>
    <source>
        <strain evidence="1">FP105234-sp</strain>
    </source>
</reference>
<dbReference type="EMBL" id="MU276063">
    <property type="protein sequence ID" value="KAI0042498.1"/>
    <property type="molecule type" value="Genomic_DNA"/>
</dbReference>
<protein>
    <submittedName>
        <fullName evidence="1">Uncharacterized protein</fullName>
    </submittedName>
</protein>
<sequence>MALREIGADVRVWDSENVLLSSVRQAAGERGQAAVSAGLKASTTPGRRA</sequence>
<organism evidence="1 2">
    <name type="scientific">Auriscalpium vulgare</name>
    <dbReference type="NCBI Taxonomy" id="40419"/>
    <lineage>
        <taxon>Eukaryota</taxon>
        <taxon>Fungi</taxon>
        <taxon>Dikarya</taxon>
        <taxon>Basidiomycota</taxon>
        <taxon>Agaricomycotina</taxon>
        <taxon>Agaricomycetes</taxon>
        <taxon>Russulales</taxon>
        <taxon>Auriscalpiaceae</taxon>
        <taxon>Auriscalpium</taxon>
    </lineage>
</organism>
<gene>
    <name evidence="1" type="ORF">FA95DRAFT_1610147</name>
</gene>
<comment type="caution">
    <text evidence="1">The sequence shown here is derived from an EMBL/GenBank/DDBJ whole genome shotgun (WGS) entry which is preliminary data.</text>
</comment>
<evidence type="ECO:0000313" key="1">
    <source>
        <dbReference type="EMBL" id="KAI0042498.1"/>
    </source>
</evidence>
<keyword evidence="2" id="KW-1185">Reference proteome</keyword>
<reference evidence="1" key="2">
    <citation type="journal article" date="2022" name="New Phytol.">
        <title>Evolutionary transition to the ectomycorrhizal habit in the genomes of a hyperdiverse lineage of mushroom-forming fungi.</title>
        <authorList>
            <person name="Looney B."/>
            <person name="Miyauchi S."/>
            <person name="Morin E."/>
            <person name="Drula E."/>
            <person name="Courty P.E."/>
            <person name="Kohler A."/>
            <person name="Kuo A."/>
            <person name="LaButti K."/>
            <person name="Pangilinan J."/>
            <person name="Lipzen A."/>
            <person name="Riley R."/>
            <person name="Andreopoulos W."/>
            <person name="He G."/>
            <person name="Johnson J."/>
            <person name="Nolan M."/>
            <person name="Tritt A."/>
            <person name="Barry K.W."/>
            <person name="Grigoriev I.V."/>
            <person name="Nagy L.G."/>
            <person name="Hibbett D."/>
            <person name="Henrissat B."/>
            <person name="Matheny P.B."/>
            <person name="Labbe J."/>
            <person name="Martin F.M."/>
        </authorList>
    </citation>
    <scope>NUCLEOTIDE SEQUENCE</scope>
    <source>
        <strain evidence="1">FP105234-sp</strain>
    </source>
</reference>
<dbReference type="Proteomes" id="UP000814033">
    <property type="component" value="Unassembled WGS sequence"/>
</dbReference>
<name>A0ACB8REI4_9AGAM</name>
<accession>A0ACB8REI4</accession>
<evidence type="ECO:0000313" key="2">
    <source>
        <dbReference type="Proteomes" id="UP000814033"/>
    </source>
</evidence>